<dbReference type="EMBL" id="LT670817">
    <property type="protein sequence ID" value="SHH90813.1"/>
    <property type="molecule type" value="Genomic_DNA"/>
</dbReference>
<reference evidence="2 3" key="1">
    <citation type="submission" date="2016-11" db="EMBL/GenBank/DDBJ databases">
        <authorList>
            <person name="Jaros S."/>
            <person name="Januszkiewicz K."/>
            <person name="Wedrychowicz H."/>
        </authorList>
    </citation>
    <scope>NUCLEOTIDE SEQUENCE [LARGE SCALE GENOMIC DNA]</scope>
    <source>
        <strain evidence="2 3">GAS138</strain>
    </source>
</reference>
<evidence type="ECO:0000256" key="1">
    <source>
        <dbReference type="SAM" id="MobiDB-lite"/>
    </source>
</evidence>
<feature type="region of interest" description="Disordered" evidence="1">
    <location>
        <begin position="1"/>
        <end position="30"/>
    </location>
</feature>
<dbReference type="Proteomes" id="UP000189796">
    <property type="component" value="Chromosome I"/>
</dbReference>
<protein>
    <submittedName>
        <fullName evidence="2">Uncharacterized protein</fullName>
    </submittedName>
</protein>
<dbReference type="AlphaFoldDB" id="A0A1M5WUZ0"/>
<evidence type="ECO:0000313" key="2">
    <source>
        <dbReference type="EMBL" id="SHH90813.1"/>
    </source>
</evidence>
<organism evidence="2 3">
    <name type="scientific">Bradyrhizobium erythrophlei</name>
    <dbReference type="NCBI Taxonomy" id="1437360"/>
    <lineage>
        <taxon>Bacteria</taxon>
        <taxon>Pseudomonadati</taxon>
        <taxon>Pseudomonadota</taxon>
        <taxon>Alphaproteobacteria</taxon>
        <taxon>Hyphomicrobiales</taxon>
        <taxon>Nitrobacteraceae</taxon>
        <taxon>Bradyrhizobium</taxon>
    </lineage>
</organism>
<name>A0A1M5WUZ0_9BRAD</name>
<proteinExistence type="predicted"/>
<evidence type="ECO:0000313" key="3">
    <source>
        <dbReference type="Proteomes" id="UP000189796"/>
    </source>
</evidence>
<sequence length="93" mass="10172">MSSGKNMRQALLLNPFSPNPEPAQPAQPAQFAKRLAVRSTPVCSSCHSDDIVSHAVAQWSNESQEWQLASTFRQPAHCNGCNGPCDIVWLPLN</sequence>
<gene>
    <name evidence="2" type="ORF">SAMN05443248_6791</name>
</gene>
<accession>A0A1M5WUZ0</accession>